<keyword evidence="2" id="KW-1185">Reference proteome</keyword>
<dbReference type="STRING" id="78346.BRUM_1885"/>
<evidence type="ECO:0000313" key="1">
    <source>
        <dbReference type="EMBL" id="KFI85024.1"/>
    </source>
</evidence>
<protein>
    <submittedName>
        <fullName evidence="1">Uncharacterized protein</fullName>
    </submittedName>
</protein>
<dbReference type="RefSeq" id="WP_152571315.1">
    <property type="nucleotide sequence ID" value="NZ_JGZL01000023.1"/>
</dbReference>
<dbReference type="Proteomes" id="UP000029078">
    <property type="component" value="Unassembled WGS sequence"/>
</dbReference>
<reference evidence="1 2" key="1">
    <citation type="submission" date="2014-03" db="EMBL/GenBank/DDBJ databases">
        <title>Genomics of Bifidobacteria.</title>
        <authorList>
            <person name="Ventura M."/>
            <person name="Milani C."/>
            <person name="Lugli G.A."/>
        </authorList>
    </citation>
    <scope>NUCLEOTIDE SEQUENCE [LARGE SCALE GENOMIC DNA]</scope>
    <source>
        <strain evidence="1 2">LMG 21811</strain>
    </source>
</reference>
<evidence type="ECO:0000313" key="2">
    <source>
        <dbReference type="Proteomes" id="UP000029078"/>
    </source>
</evidence>
<comment type="caution">
    <text evidence="1">The sequence shown here is derived from an EMBL/GenBank/DDBJ whole genome shotgun (WGS) entry which is preliminary data.</text>
</comment>
<gene>
    <name evidence="1" type="ORF">BRUM_1885</name>
</gene>
<dbReference type="GO" id="GO:0006355">
    <property type="term" value="P:regulation of DNA-templated transcription"/>
    <property type="evidence" value="ECO:0007669"/>
    <property type="project" value="InterPro"/>
</dbReference>
<sequence length="65" mass="7359">MNVRDSVFRPVERRSVSQLNDVVDGDVMLSVRVPADWKRDVKSYAAAHNVSLQSLVIDAVSQYLR</sequence>
<dbReference type="SUPFAM" id="SSF47598">
    <property type="entry name" value="Ribbon-helix-helix"/>
    <property type="match status" value="1"/>
</dbReference>
<dbReference type="AlphaFoldDB" id="A0A087CP24"/>
<dbReference type="EMBL" id="JGZL01000023">
    <property type="protein sequence ID" value="KFI85024.1"/>
    <property type="molecule type" value="Genomic_DNA"/>
</dbReference>
<dbReference type="InterPro" id="IPR010985">
    <property type="entry name" value="Ribbon_hlx_hlx"/>
</dbReference>
<organism evidence="1 2">
    <name type="scientific">Bifidobacterium ruminantium</name>
    <dbReference type="NCBI Taxonomy" id="78346"/>
    <lineage>
        <taxon>Bacteria</taxon>
        <taxon>Bacillati</taxon>
        <taxon>Actinomycetota</taxon>
        <taxon>Actinomycetes</taxon>
        <taxon>Bifidobacteriales</taxon>
        <taxon>Bifidobacteriaceae</taxon>
        <taxon>Bifidobacterium</taxon>
    </lineage>
</organism>
<dbReference type="InterPro" id="IPR013321">
    <property type="entry name" value="Arc_rbn_hlx_hlx"/>
</dbReference>
<name>A0A087CP24_BIFRU</name>
<proteinExistence type="predicted"/>
<dbReference type="Gene3D" id="1.10.1220.10">
    <property type="entry name" value="Met repressor-like"/>
    <property type="match status" value="1"/>
</dbReference>
<accession>A0A087CP24</accession>